<evidence type="ECO:0000256" key="6">
    <source>
        <dbReference type="ARBA" id="ARBA00023065"/>
    </source>
</evidence>
<comment type="subcellular location">
    <subcellularLocation>
        <location evidence="1">Cell membrane</location>
        <topology evidence="1">Multi-pass membrane protein</topology>
    </subcellularLocation>
</comment>
<evidence type="ECO:0000313" key="10">
    <source>
        <dbReference type="EMBL" id="EMS32630.1"/>
    </source>
</evidence>
<feature type="transmembrane region" description="Helical" evidence="8">
    <location>
        <begin position="194"/>
        <end position="211"/>
    </location>
</feature>
<feature type="transmembrane region" description="Helical" evidence="8">
    <location>
        <begin position="59"/>
        <end position="81"/>
    </location>
</feature>
<dbReference type="eggNOG" id="COG0025">
    <property type="taxonomic scope" value="Bacteria"/>
</dbReference>
<feature type="transmembrane region" description="Helical" evidence="8">
    <location>
        <begin position="217"/>
        <end position="236"/>
    </location>
</feature>
<dbReference type="GO" id="GO:0005886">
    <property type="term" value="C:plasma membrane"/>
    <property type="evidence" value="ECO:0007669"/>
    <property type="project" value="UniProtKB-SubCell"/>
</dbReference>
<evidence type="ECO:0000256" key="2">
    <source>
        <dbReference type="ARBA" id="ARBA00022448"/>
    </source>
</evidence>
<sequence>MVFVLIGLIVSFLGIEFLEEGPKAGIVKPFAELTLILVLFIDASTINRNVLRLDMSLPLRLLLIGLPLTMLLGALLALPLFPEISTVALVMMAFILSPTDAALGQAVVTGEQVPLRIRQTINVESGLNDGIALPPILICFAILSGKAGGSTDFSYWFTFIVKQFLFGPIIGGFVGWLGGVIVEKYSKKGWMSHTYQMLASVAIAILAYSLAEHLGGNGFIAAYFAGLMLGTQSEMIRERIREFGEAESQVLIMFIFLLFGMILLPISYQYWDWRAWVYAVLSLTIIRILPVALSLIGSGLDRKTVLFIGWFGPRGIASVLYLLMAVIQLGVEGYEKVTAVISLTVFLSIFLHGLTALPFSKLFSEKDESPSPSKQT</sequence>
<reference evidence="10" key="1">
    <citation type="submission" date="2013-01" db="EMBL/GenBank/DDBJ databases">
        <title>Genome assembly of Mariniradius saccharolyticus AK6.</title>
        <authorList>
            <person name="Vaidya B."/>
            <person name="Khatri I."/>
            <person name="Tanuku N.R.S."/>
            <person name="Subramanian S."/>
            <person name="Pinnaka A."/>
        </authorList>
    </citation>
    <scope>NUCLEOTIDE SEQUENCE [LARGE SCALE GENOMIC DNA]</scope>
    <source>
        <strain evidence="10">AK6</strain>
    </source>
</reference>
<dbReference type="RefSeq" id="WP_008628426.1">
    <property type="nucleotide sequence ID" value="NZ_AMZY02000012.1"/>
</dbReference>
<feature type="transmembrane region" description="Helical" evidence="8">
    <location>
        <begin position="130"/>
        <end position="149"/>
    </location>
</feature>
<dbReference type="PANTHER" id="PTHR32507">
    <property type="entry name" value="NA(+)/H(+) ANTIPORTER 1"/>
    <property type="match status" value="1"/>
</dbReference>
<dbReference type="AlphaFoldDB" id="M7X590"/>
<name>M7X590_9BACT</name>
<dbReference type="GO" id="GO:1902600">
    <property type="term" value="P:proton transmembrane transport"/>
    <property type="evidence" value="ECO:0007669"/>
    <property type="project" value="InterPro"/>
</dbReference>
<keyword evidence="6" id="KW-0406">Ion transport</keyword>
<dbReference type="Proteomes" id="UP000010953">
    <property type="component" value="Unassembled WGS sequence"/>
</dbReference>
<feature type="transmembrane region" description="Helical" evidence="8">
    <location>
        <begin position="30"/>
        <end position="47"/>
    </location>
</feature>
<dbReference type="InParanoid" id="M7X590"/>
<feature type="transmembrane region" description="Helical" evidence="8">
    <location>
        <begin position="337"/>
        <end position="359"/>
    </location>
</feature>
<feature type="transmembrane region" description="Helical" evidence="8">
    <location>
        <begin position="276"/>
        <end position="296"/>
    </location>
</feature>
<accession>M7X590</accession>
<dbReference type="GO" id="GO:0015297">
    <property type="term" value="F:antiporter activity"/>
    <property type="evidence" value="ECO:0007669"/>
    <property type="project" value="UniProtKB-KW"/>
</dbReference>
<protein>
    <submittedName>
        <fullName evidence="10">Na+/H+ antiporter</fullName>
    </submittedName>
</protein>
<keyword evidence="4 8" id="KW-0812">Transmembrane</keyword>
<evidence type="ECO:0000256" key="3">
    <source>
        <dbReference type="ARBA" id="ARBA00022449"/>
    </source>
</evidence>
<keyword evidence="2" id="KW-0813">Transport</keyword>
<evidence type="ECO:0000256" key="7">
    <source>
        <dbReference type="ARBA" id="ARBA00023136"/>
    </source>
</evidence>
<evidence type="ECO:0000256" key="4">
    <source>
        <dbReference type="ARBA" id="ARBA00022692"/>
    </source>
</evidence>
<keyword evidence="5 8" id="KW-1133">Transmembrane helix</keyword>
<comment type="caution">
    <text evidence="10">The sequence shown here is derived from an EMBL/GenBank/DDBJ whole genome shotgun (WGS) entry which is preliminary data.</text>
</comment>
<feature type="transmembrane region" description="Helical" evidence="8">
    <location>
        <begin position="308"/>
        <end position="331"/>
    </location>
</feature>
<feature type="transmembrane region" description="Helical" evidence="8">
    <location>
        <begin position="155"/>
        <end position="182"/>
    </location>
</feature>
<evidence type="ECO:0000259" key="9">
    <source>
        <dbReference type="Pfam" id="PF00999"/>
    </source>
</evidence>
<keyword evidence="7 8" id="KW-0472">Membrane</keyword>
<keyword evidence="11" id="KW-1185">Reference proteome</keyword>
<dbReference type="InterPro" id="IPR006153">
    <property type="entry name" value="Cation/H_exchanger_TM"/>
</dbReference>
<evidence type="ECO:0000256" key="1">
    <source>
        <dbReference type="ARBA" id="ARBA00004651"/>
    </source>
</evidence>
<evidence type="ECO:0000313" key="11">
    <source>
        <dbReference type="Proteomes" id="UP000010953"/>
    </source>
</evidence>
<gene>
    <name evidence="10" type="ORF">C943_00983</name>
</gene>
<dbReference type="STRING" id="1239962.C943_00983"/>
<evidence type="ECO:0000256" key="5">
    <source>
        <dbReference type="ARBA" id="ARBA00022989"/>
    </source>
</evidence>
<evidence type="ECO:0000256" key="8">
    <source>
        <dbReference type="SAM" id="Phobius"/>
    </source>
</evidence>
<dbReference type="PANTHER" id="PTHR32507:SF8">
    <property type="entry name" value="CNH1P"/>
    <property type="match status" value="1"/>
</dbReference>
<feature type="domain" description="Cation/H+ exchanger transmembrane" evidence="9">
    <location>
        <begin position="2"/>
        <end position="359"/>
    </location>
</feature>
<feature type="transmembrane region" description="Helical" evidence="8">
    <location>
        <begin position="87"/>
        <end position="109"/>
    </location>
</feature>
<keyword evidence="3" id="KW-0050">Antiport</keyword>
<dbReference type="EMBL" id="AMZY02000012">
    <property type="protein sequence ID" value="EMS32630.1"/>
    <property type="molecule type" value="Genomic_DNA"/>
</dbReference>
<feature type="transmembrane region" description="Helical" evidence="8">
    <location>
        <begin position="248"/>
        <end position="270"/>
    </location>
</feature>
<organism evidence="10 11">
    <name type="scientific">Mariniradius saccharolyticus AK6</name>
    <dbReference type="NCBI Taxonomy" id="1239962"/>
    <lineage>
        <taxon>Bacteria</taxon>
        <taxon>Pseudomonadati</taxon>
        <taxon>Bacteroidota</taxon>
        <taxon>Cytophagia</taxon>
        <taxon>Cytophagales</taxon>
        <taxon>Cyclobacteriaceae</taxon>
        <taxon>Mariniradius</taxon>
    </lineage>
</organism>
<proteinExistence type="predicted"/>
<dbReference type="Pfam" id="PF00999">
    <property type="entry name" value="Na_H_Exchanger"/>
    <property type="match status" value="1"/>
</dbReference>